<dbReference type="Pfam" id="PF01369">
    <property type="entry name" value="Sec7"/>
    <property type="match status" value="1"/>
</dbReference>
<evidence type="ECO:0000313" key="3">
    <source>
        <dbReference type="EMBL" id="CAK9025086.1"/>
    </source>
</evidence>
<dbReference type="InterPro" id="IPR000904">
    <property type="entry name" value="Sec7_dom"/>
</dbReference>
<dbReference type="EMBL" id="CAXAMM010011112">
    <property type="protein sequence ID" value="CAK9025086.1"/>
    <property type="molecule type" value="Genomic_DNA"/>
</dbReference>
<dbReference type="PROSITE" id="PS50190">
    <property type="entry name" value="SEC7"/>
    <property type="match status" value="1"/>
</dbReference>
<evidence type="ECO:0000313" key="4">
    <source>
        <dbReference type="Proteomes" id="UP001642464"/>
    </source>
</evidence>
<reference evidence="2 4" key="1">
    <citation type="submission" date="2024-02" db="EMBL/GenBank/DDBJ databases">
        <authorList>
            <person name="Chen Y."/>
            <person name="Shah S."/>
            <person name="Dougan E. K."/>
            <person name="Thang M."/>
            <person name="Chan C."/>
        </authorList>
    </citation>
    <scope>NUCLEOTIDE SEQUENCE [LARGE SCALE GENOMIC DNA]</scope>
</reference>
<sequence>MRSFFANAIRMAKLEADPVQRVIEAFAEALVADAAFLSCFEASMLPEAERQTYRTPDEVLFGLAYTTLMLNTDMHNKQVAQKMWDNKKFAGRPDAWIHRLCLLPPLIGKDCPVWF</sequence>
<accession>A0ABP0H4K7</accession>
<organism evidence="2 4">
    <name type="scientific">Durusdinium trenchii</name>
    <dbReference type="NCBI Taxonomy" id="1381693"/>
    <lineage>
        <taxon>Eukaryota</taxon>
        <taxon>Sar</taxon>
        <taxon>Alveolata</taxon>
        <taxon>Dinophyceae</taxon>
        <taxon>Suessiales</taxon>
        <taxon>Symbiodiniaceae</taxon>
        <taxon>Durusdinium</taxon>
    </lineage>
</organism>
<dbReference type="Proteomes" id="UP001642464">
    <property type="component" value="Unassembled WGS sequence"/>
</dbReference>
<dbReference type="SUPFAM" id="SSF48425">
    <property type="entry name" value="Sec7 domain"/>
    <property type="match status" value="1"/>
</dbReference>
<dbReference type="InterPro" id="IPR023394">
    <property type="entry name" value="Sec7_C_sf"/>
</dbReference>
<feature type="domain" description="SEC7" evidence="1">
    <location>
        <begin position="5"/>
        <end position="112"/>
    </location>
</feature>
<evidence type="ECO:0000313" key="2">
    <source>
        <dbReference type="EMBL" id="CAK8985152.1"/>
    </source>
</evidence>
<dbReference type="InterPro" id="IPR035999">
    <property type="entry name" value="Sec7_dom_sf"/>
</dbReference>
<protein>
    <submittedName>
        <fullName evidence="2">SEC7 domain-containing protein</fullName>
    </submittedName>
</protein>
<proteinExistence type="predicted"/>
<gene>
    <name evidence="3" type="ORF">SCF082_LOCUS16920</name>
    <name evidence="2" type="ORF">SCF082_LOCUS30</name>
</gene>
<dbReference type="EMBL" id="CAXAMM010000001">
    <property type="protein sequence ID" value="CAK8985152.1"/>
    <property type="molecule type" value="Genomic_DNA"/>
</dbReference>
<comment type="caution">
    <text evidence="2">The sequence shown here is derived from an EMBL/GenBank/DDBJ whole genome shotgun (WGS) entry which is preliminary data.</text>
</comment>
<evidence type="ECO:0000259" key="1">
    <source>
        <dbReference type="PROSITE" id="PS50190"/>
    </source>
</evidence>
<name>A0ABP0H4K7_9DINO</name>
<keyword evidence="4" id="KW-1185">Reference proteome</keyword>
<dbReference type="Gene3D" id="1.10.1000.11">
    <property type="entry name" value="Arf Nucleotide-binding Site Opener,domain 2"/>
    <property type="match status" value="1"/>
</dbReference>